<evidence type="ECO:0000313" key="1">
    <source>
        <dbReference type="EMBL" id="KAF2206860.1"/>
    </source>
</evidence>
<dbReference type="OrthoDB" id="5379420at2759"/>
<keyword evidence="2" id="KW-1185">Reference proteome</keyword>
<proteinExistence type="predicted"/>
<name>A0A6A6F0U0_9PEZI</name>
<dbReference type="Proteomes" id="UP000799539">
    <property type="component" value="Unassembled WGS sequence"/>
</dbReference>
<reference evidence="1" key="1">
    <citation type="journal article" date="2020" name="Stud. Mycol.">
        <title>101 Dothideomycetes genomes: a test case for predicting lifestyles and emergence of pathogens.</title>
        <authorList>
            <person name="Haridas S."/>
            <person name="Albert R."/>
            <person name="Binder M."/>
            <person name="Bloem J."/>
            <person name="Labutti K."/>
            <person name="Salamov A."/>
            <person name="Andreopoulos B."/>
            <person name="Baker S."/>
            <person name="Barry K."/>
            <person name="Bills G."/>
            <person name="Bluhm B."/>
            <person name="Cannon C."/>
            <person name="Castanera R."/>
            <person name="Culley D."/>
            <person name="Daum C."/>
            <person name="Ezra D."/>
            <person name="Gonzalez J."/>
            <person name="Henrissat B."/>
            <person name="Kuo A."/>
            <person name="Liang C."/>
            <person name="Lipzen A."/>
            <person name="Lutzoni F."/>
            <person name="Magnuson J."/>
            <person name="Mondo S."/>
            <person name="Nolan M."/>
            <person name="Ohm R."/>
            <person name="Pangilinan J."/>
            <person name="Park H.-J."/>
            <person name="Ramirez L."/>
            <person name="Alfaro M."/>
            <person name="Sun H."/>
            <person name="Tritt A."/>
            <person name="Yoshinaga Y."/>
            <person name="Zwiers L.-H."/>
            <person name="Turgeon B."/>
            <person name="Goodwin S."/>
            <person name="Spatafora J."/>
            <person name="Crous P."/>
            <person name="Grigoriev I."/>
        </authorList>
    </citation>
    <scope>NUCLEOTIDE SEQUENCE</scope>
    <source>
        <strain evidence="1">SCOH1-5</strain>
    </source>
</reference>
<dbReference type="Gene3D" id="1.25.40.10">
    <property type="entry name" value="Tetratricopeptide repeat domain"/>
    <property type="match status" value="1"/>
</dbReference>
<gene>
    <name evidence="1" type="ORF">CERZMDRAFT_88950</name>
</gene>
<accession>A0A6A6F0U0</accession>
<sequence length="555" mass="63269">MVVKELGSLHERGWFSTAPEQVAGFIRAFQALQPNFRGTATVDPRKMREIMDAHGLLNKDCCLIVQKLMLTGDKIDRITGKMMLLSMSRAGVDEATIRIMAHAVRQARKRPQVLDSGEIEHAKQHLSQIASEKKDFRAMVCEGKVARALGNEERAIEMWTDAMSAAVEAAEEKERNRTDGVVNADGMDSDPLELSSPWIELMLLHRDRYEKKGKKELKQCLWAMEVGCKQDDPLSFYHASTFVKTYGAKGLHTPTAEWLYMVTKAAASNHPLAAYELGEFYAQSGWVPGEGKYLEDEPPNHVKPTPFDSFPPPTNNSIMHAVKLFFGLAERTEIKPEESLFHTAIFPHTARERYQLALEWLNIAVGYCYAPAFLLRARLNLEKTLWAYADAPQAAINMSADRYDYASEEDYNAGKRIERPEEKEREDPPNPFYSVNAAISWLRQVFYAYESQHYSLAFKEARVAARRRKRTLTDVDDDDDIDEEDIEKDSVLRKQSFAITKWFRHPEVRDMYEHKLEGLYLQAKKICDDHGLDIYDDEGGLIYKAGSGQSRPVNV</sequence>
<dbReference type="InterPro" id="IPR011990">
    <property type="entry name" value="TPR-like_helical_dom_sf"/>
</dbReference>
<evidence type="ECO:0000313" key="2">
    <source>
        <dbReference type="Proteomes" id="UP000799539"/>
    </source>
</evidence>
<dbReference type="AlphaFoldDB" id="A0A6A6F0U0"/>
<protein>
    <submittedName>
        <fullName evidence="1">Uncharacterized protein</fullName>
    </submittedName>
</protein>
<dbReference type="EMBL" id="ML992710">
    <property type="protein sequence ID" value="KAF2206860.1"/>
    <property type="molecule type" value="Genomic_DNA"/>
</dbReference>
<organism evidence="1 2">
    <name type="scientific">Cercospora zeae-maydis SCOH1-5</name>
    <dbReference type="NCBI Taxonomy" id="717836"/>
    <lineage>
        <taxon>Eukaryota</taxon>
        <taxon>Fungi</taxon>
        <taxon>Dikarya</taxon>
        <taxon>Ascomycota</taxon>
        <taxon>Pezizomycotina</taxon>
        <taxon>Dothideomycetes</taxon>
        <taxon>Dothideomycetidae</taxon>
        <taxon>Mycosphaerellales</taxon>
        <taxon>Mycosphaerellaceae</taxon>
        <taxon>Cercospora</taxon>
    </lineage>
</organism>